<reference evidence="2 3" key="1">
    <citation type="submission" date="2014-06" db="EMBL/GenBank/DDBJ databases">
        <title>Draft genome sequence of Bacillus manliponensis JCM 15802 (MCCC 1A00708).</title>
        <authorList>
            <person name="Lai Q."/>
            <person name="Liu Y."/>
            <person name="Shao Z."/>
        </authorList>
    </citation>
    <scope>NUCLEOTIDE SEQUENCE [LARGE SCALE GENOMIC DNA]</scope>
    <source>
        <strain evidence="2 3">JCM 15802</strain>
    </source>
</reference>
<evidence type="ECO:0000313" key="3">
    <source>
        <dbReference type="Proteomes" id="UP000027822"/>
    </source>
</evidence>
<evidence type="ECO:0000256" key="1">
    <source>
        <dbReference type="SAM" id="Phobius"/>
    </source>
</evidence>
<dbReference type="AlphaFoldDB" id="A0A073KD21"/>
<proteinExistence type="predicted"/>
<organism evidence="2 3">
    <name type="scientific">Bacillus manliponensis</name>
    <dbReference type="NCBI Taxonomy" id="574376"/>
    <lineage>
        <taxon>Bacteria</taxon>
        <taxon>Bacillati</taxon>
        <taxon>Bacillota</taxon>
        <taxon>Bacilli</taxon>
        <taxon>Bacillales</taxon>
        <taxon>Bacillaceae</taxon>
        <taxon>Bacillus</taxon>
        <taxon>Bacillus cereus group</taxon>
    </lineage>
</organism>
<evidence type="ECO:0008006" key="4">
    <source>
        <dbReference type="Google" id="ProtNLM"/>
    </source>
</evidence>
<accession>A0A073KD21</accession>
<dbReference type="EMBL" id="JOTN01000004">
    <property type="protein sequence ID" value="KEK20218.1"/>
    <property type="molecule type" value="Genomic_DNA"/>
</dbReference>
<keyword evidence="1" id="KW-0812">Transmembrane</keyword>
<keyword evidence="1" id="KW-0472">Membrane</keyword>
<dbReference type="Proteomes" id="UP000027822">
    <property type="component" value="Unassembled WGS sequence"/>
</dbReference>
<feature type="transmembrane region" description="Helical" evidence="1">
    <location>
        <begin position="6"/>
        <end position="30"/>
    </location>
</feature>
<keyword evidence="3" id="KW-1185">Reference proteome</keyword>
<dbReference type="eggNOG" id="ENOG50334XV">
    <property type="taxonomic scope" value="Bacteria"/>
</dbReference>
<evidence type="ECO:0000313" key="2">
    <source>
        <dbReference type="EMBL" id="KEK20218.1"/>
    </source>
</evidence>
<comment type="caution">
    <text evidence="2">The sequence shown here is derived from an EMBL/GenBank/DDBJ whole genome shotgun (WGS) entry which is preliminary data.</text>
</comment>
<dbReference type="RefSeq" id="WP_034637545.1">
    <property type="nucleotide sequence ID" value="NZ_CBCSJC010000003.1"/>
</dbReference>
<dbReference type="OrthoDB" id="2888596at2"/>
<keyword evidence="1" id="KW-1133">Transmembrane helix</keyword>
<sequence length="67" mass="7507">MVAFFIDFAIVALLVIGITAFIGVITNSIGEKVFGRKNNMKFVNQSSRMQSSWNKVGGNNIYKKKTY</sequence>
<name>A0A073KD21_9BACI</name>
<gene>
    <name evidence="2" type="ORF">BAMA_17390</name>
</gene>
<protein>
    <recommendedName>
        <fullName evidence="4">Group-specific protein</fullName>
    </recommendedName>
</protein>